<keyword evidence="1" id="KW-0813">Transport</keyword>
<reference evidence="3 4" key="1">
    <citation type="submission" date="2023-06" db="EMBL/GenBank/DDBJ databases">
        <title>Roseiconus lacunae JC819 isolated from Gulf of Mannar region, Tamil Nadu.</title>
        <authorList>
            <person name="Pk S."/>
            <person name="Ch S."/>
            <person name="Ch V.R."/>
        </authorList>
    </citation>
    <scope>NUCLEOTIDE SEQUENCE [LARGE SCALE GENOMIC DNA]</scope>
    <source>
        <strain evidence="3 4">JC819</strain>
    </source>
</reference>
<dbReference type="PANTHER" id="PTHR43298">
    <property type="entry name" value="MULTIDRUG RESISTANCE PROTEIN NORM-RELATED"/>
    <property type="match status" value="1"/>
</dbReference>
<keyword evidence="2" id="KW-0812">Transmembrane</keyword>
<dbReference type="Proteomes" id="UP001239462">
    <property type="component" value="Unassembled WGS sequence"/>
</dbReference>
<feature type="transmembrane region" description="Helical" evidence="2">
    <location>
        <begin position="21"/>
        <end position="48"/>
    </location>
</feature>
<gene>
    <name evidence="3" type="ORF">QTN89_22890</name>
</gene>
<dbReference type="PANTHER" id="PTHR43298:SF2">
    <property type="entry name" value="FMN_FAD EXPORTER YEEO-RELATED"/>
    <property type="match status" value="1"/>
</dbReference>
<evidence type="ECO:0000313" key="3">
    <source>
        <dbReference type="EMBL" id="MDM4018316.1"/>
    </source>
</evidence>
<feature type="transmembrane region" description="Helical" evidence="2">
    <location>
        <begin position="443"/>
        <end position="463"/>
    </location>
</feature>
<feature type="transmembrane region" description="Helical" evidence="2">
    <location>
        <begin position="214"/>
        <end position="236"/>
    </location>
</feature>
<evidence type="ECO:0000313" key="4">
    <source>
        <dbReference type="Proteomes" id="UP001239462"/>
    </source>
</evidence>
<feature type="transmembrane region" description="Helical" evidence="2">
    <location>
        <begin position="107"/>
        <end position="132"/>
    </location>
</feature>
<dbReference type="PROSITE" id="PS51257">
    <property type="entry name" value="PROKAR_LIPOPROTEIN"/>
    <property type="match status" value="1"/>
</dbReference>
<dbReference type="Pfam" id="PF01554">
    <property type="entry name" value="MatE"/>
    <property type="match status" value="2"/>
</dbReference>
<feature type="transmembrane region" description="Helical" evidence="2">
    <location>
        <begin position="340"/>
        <end position="361"/>
    </location>
</feature>
<feature type="transmembrane region" description="Helical" evidence="2">
    <location>
        <begin position="60"/>
        <end position="87"/>
    </location>
</feature>
<dbReference type="EMBL" id="JASZZN010000020">
    <property type="protein sequence ID" value="MDM4018316.1"/>
    <property type="molecule type" value="Genomic_DNA"/>
</dbReference>
<feature type="transmembrane region" description="Helical" evidence="2">
    <location>
        <begin position="276"/>
        <end position="295"/>
    </location>
</feature>
<proteinExistence type="predicted"/>
<evidence type="ECO:0000256" key="2">
    <source>
        <dbReference type="SAM" id="Phobius"/>
    </source>
</evidence>
<organism evidence="3 4">
    <name type="scientific">Roseiconus lacunae</name>
    <dbReference type="NCBI Taxonomy" id="2605694"/>
    <lineage>
        <taxon>Bacteria</taxon>
        <taxon>Pseudomonadati</taxon>
        <taxon>Planctomycetota</taxon>
        <taxon>Planctomycetia</taxon>
        <taxon>Pirellulales</taxon>
        <taxon>Pirellulaceae</taxon>
        <taxon>Roseiconus</taxon>
    </lineage>
</organism>
<feature type="transmembrane region" description="Helical" evidence="2">
    <location>
        <begin position="301"/>
        <end position="320"/>
    </location>
</feature>
<feature type="transmembrane region" description="Helical" evidence="2">
    <location>
        <begin position="188"/>
        <end position="208"/>
    </location>
</feature>
<keyword evidence="2" id="KW-0472">Membrane</keyword>
<comment type="caution">
    <text evidence="3">The sequence shown here is derived from an EMBL/GenBank/DDBJ whole genome shotgun (WGS) entry which is preliminary data.</text>
</comment>
<dbReference type="CDD" id="cd13133">
    <property type="entry name" value="MATE_like_7"/>
    <property type="match status" value="1"/>
</dbReference>
<sequence length="473" mass="50486">MLKQVQPRPADPYGYRALLSIALPLIATVGCFSVTLFTDRVLLMWYGPTSSAASISAGNVYWAIACIPVTAMGFTTPLVAAAMGRGLKTSDSESQPHQRNVDKIPGLVWKLIWQSIWITFATLPLFALIGWLSPTLFLAFDHDPNLAAEEATYFRTLLLVAPASMLEAGLTAFFVGRRKTGPIFRTNVASAVLNIFLDVWLIFGGAGVPALGVLGAALATAIAMWFKAAIFAVLIVRSSPSIRSLVEHYRPNRLVIGRILGPGSVLGIQQLIRSSMFSYLMLMIGTASVTGLAATSAAVSLYQLLSIPAIGLATAVTVMIGQSHTSATIHLVRAVVRRSLVFSAGVSLLVVAPLVSFPHWIVEIPLYGVSKDEGDAVRPIAIFLLRFAAAYGVFDITALTLGAVLKGLGTTTPILISTLFASIAALTFGWFGGYASVSQVTHWWSALVIWAATQTICLAVFLVKRGSLARPHG</sequence>
<dbReference type="RefSeq" id="WP_289166089.1">
    <property type="nucleotide sequence ID" value="NZ_JASZZN010000020.1"/>
</dbReference>
<keyword evidence="4" id="KW-1185">Reference proteome</keyword>
<protein>
    <submittedName>
        <fullName evidence="3">MATE family efflux transporter</fullName>
    </submittedName>
</protein>
<dbReference type="InterPro" id="IPR002528">
    <property type="entry name" value="MATE_fam"/>
</dbReference>
<keyword evidence="2" id="KW-1133">Transmembrane helix</keyword>
<dbReference type="InterPro" id="IPR050222">
    <property type="entry name" value="MATE_MdtK"/>
</dbReference>
<feature type="transmembrane region" description="Helical" evidence="2">
    <location>
        <begin position="412"/>
        <end position="431"/>
    </location>
</feature>
<feature type="transmembrane region" description="Helical" evidence="2">
    <location>
        <begin position="152"/>
        <end position="176"/>
    </location>
</feature>
<name>A0ABT7PQ97_9BACT</name>
<feature type="transmembrane region" description="Helical" evidence="2">
    <location>
        <begin position="381"/>
        <end position="405"/>
    </location>
</feature>
<accession>A0ABT7PQ97</accession>
<evidence type="ECO:0000256" key="1">
    <source>
        <dbReference type="ARBA" id="ARBA00022448"/>
    </source>
</evidence>